<evidence type="ECO:0000313" key="3">
    <source>
        <dbReference type="Proteomes" id="UP000499080"/>
    </source>
</evidence>
<protein>
    <submittedName>
        <fullName evidence="2">Uncharacterized protein</fullName>
    </submittedName>
</protein>
<proteinExistence type="predicted"/>
<dbReference type="Proteomes" id="UP000499080">
    <property type="component" value="Unassembled WGS sequence"/>
</dbReference>
<reference evidence="2 3" key="1">
    <citation type="journal article" date="2019" name="Sci. Rep.">
        <title>Orb-weaving spider Araneus ventricosus genome elucidates the spidroin gene catalogue.</title>
        <authorList>
            <person name="Kono N."/>
            <person name="Nakamura H."/>
            <person name="Ohtoshi R."/>
            <person name="Moran D.A.P."/>
            <person name="Shinohara A."/>
            <person name="Yoshida Y."/>
            <person name="Fujiwara M."/>
            <person name="Mori M."/>
            <person name="Tomita M."/>
            <person name="Arakawa K."/>
        </authorList>
    </citation>
    <scope>NUCLEOTIDE SEQUENCE [LARGE SCALE GENOMIC DNA]</scope>
</reference>
<feature type="region of interest" description="Disordered" evidence="1">
    <location>
        <begin position="68"/>
        <end position="97"/>
    </location>
</feature>
<dbReference type="EMBL" id="BGPR01000036">
    <property type="protein sequence ID" value="GBL84202.1"/>
    <property type="molecule type" value="Genomic_DNA"/>
</dbReference>
<evidence type="ECO:0000313" key="2">
    <source>
        <dbReference type="EMBL" id="GBL84202.1"/>
    </source>
</evidence>
<sequence length="115" mass="12638">MLTRFTLGFTRVLINLTPSAQVQVIKTNRSTSSLCCPGKARRLHRRSSLFPTSCPFYIFFTLVNWTHPSHSPAKSSLPPSNAKNPRSPAHAIGQRTTAGIAASQKVLEVFKTDNA</sequence>
<comment type="caution">
    <text evidence="2">The sequence shown here is derived from an EMBL/GenBank/DDBJ whole genome shotgun (WGS) entry which is preliminary data.</text>
</comment>
<keyword evidence="3" id="KW-1185">Reference proteome</keyword>
<name>A0A4Y2AVW1_ARAVE</name>
<gene>
    <name evidence="2" type="ORF">AVEN_118602_1</name>
</gene>
<feature type="compositionally biased region" description="Polar residues" evidence="1">
    <location>
        <begin position="68"/>
        <end position="84"/>
    </location>
</feature>
<organism evidence="2 3">
    <name type="scientific">Araneus ventricosus</name>
    <name type="common">Orbweaver spider</name>
    <name type="synonym">Epeira ventricosa</name>
    <dbReference type="NCBI Taxonomy" id="182803"/>
    <lineage>
        <taxon>Eukaryota</taxon>
        <taxon>Metazoa</taxon>
        <taxon>Ecdysozoa</taxon>
        <taxon>Arthropoda</taxon>
        <taxon>Chelicerata</taxon>
        <taxon>Arachnida</taxon>
        <taxon>Araneae</taxon>
        <taxon>Araneomorphae</taxon>
        <taxon>Entelegynae</taxon>
        <taxon>Araneoidea</taxon>
        <taxon>Araneidae</taxon>
        <taxon>Araneus</taxon>
    </lineage>
</organism>
<accession>A0A4Y2AVW1</accession>
<evidence type="ECO:0000256" key="1">
    <source>
        <dbReference type="SAM" id="MobiDB-lite"/>
    </source>
</evidence>
<dbReference type="AlphaFoldDB" id="A0A4Y2AVW1"/>